<keyword evidence="1" id="KW-0238">DNA-binding</keyword>
<dbReference type="InterPro" id="IPR001387">
    <property type="entry name" value="Cro/C1-type_HTH"/>
</dbReference>
<dbReference type="CDD" id="cd00093">
    <property type="entry name" value="HTH_XRE"/>
    <property type="match status" value="1"/>
</dbReference>
<protein>
    <submittedName>
        <fullName evidence="3">Helix-turn-helix transcriptional regulator</fullName>
    </submittedName>
</protein>
<accession>A0ABU5CGJ4</accession>
<comment type="caution">
    <text evidence="3">The sequence shown here is derived from an EMBL/GenBank/DDBJ whole genome shotgun (WGS) entry which is preliminary data.</text>
</comment>
<feature type="domain" description="HTH cro/C1-type" evidence="2">
    <location>
        <begin position="16"/>
        <end position="72"/>
    </location>
</feature>
<evidence type="ECO:0000313" key="4">
    <source>
        <dbReference type="Proteomes" id="UP001228376"/>
    </source>
</evidence>
<dbReference type="RefSeq" id="WP_306066893.1">
    <property type="nucleotide sequence ID" value="NZ_JAROCA020000001.1"/>
</dbReference>
<dbReference type="Proteomes" id="UP001228376">
    <property type="component" value="Unassembled WGS sequence"/>
</dbReference>
<reference evidence="3 4" key="1">
    <citation type="submission" date="2023-10" db="EMBL/GenBank/DDBJ databases">
        <title>179-bfca-hs.</title>
        <authorList>
            <person name="Miliotis G."/>
            <person name="Sengupta P."/>
            <person name="Hameed A."/>
            <person name="Chuvochina M."/>
            <person name="Mcdonagh F."/>
            <person name="Simpson A.C."/>
            <person name="Singh N.K."/>
            <person name="Rekha P.D."/>
            <person name="Raman K."/>
            <person name="Hugenholtz P."/>
            <person name="Venkateswaran K."/>
        </authorList>
    </citation>
    <scope>NUCLEOTIDE SEQUENCE [LARGE SCALE GENOMIC DNA]</scope>
    <source>
        <strain evidence="3 4">179-BFC-A-HS</strain>
    </source>
</reference>
<dbReference type="PANTHER" id="PTHR46797:SF1">
    <property type="entry name" value="METHYLPHOSPHONATE SYNTHASE"/>
    <property type="match status" value="1"/>
</dbReference>
<evidence type="ECO:0000313" key="3">
    <source>
        <dbReference type="EMBL" id="MDY0404665.1"/>
    </source>
</evidence>
<dbReference type="PANTHER" id="PTHR46797">
    <property type="entry name" value="HTH-TYPE TRANSCRIPTIONAL REGULATOR"/>
    <property type="match status" value="1"/>
</dbReference>
<gene>
    <name evidence="3" type="ORF">P5G51_003940</name>
</gene>
<dbReference type="InterPro" id="IPR050807">
    <property type="entry name" value="TransReg_Diox_bact_type"/>
</dbReference>
<keyword evidence="4" id="KW-1185">Reference proteome</keyword>
<dbReference type="EMBL" id="JAROCA020000001">
    <property type="protein sequence ID" value="MDY0404665.1"/>
    <property type="molecule type" value="Genomic_DNA"/>
</dbReference>
<dbReference type="Gene3D" id="1.10.260.40">
    <property type="entry name" value="lambda repressor-like DNA-binding domains"/>
    <property type="match status" value="1"/>
</dbReference>
<dbReference type="Pfam" id="PF01381">
    <property type="entry name" value="HTH_3"/>
    <property type="match status" value="1"/>
</dbReference>
<dbReference type="SUPFAM" id="SSF47413">
    <property type="entry name" value="lambda repressor-like DNA-binding domains"/>
    <property type="match status" value="1"/>
</dbReference>
<evidence type="ECO:0000259" key="2">
    <source>
        <dbReference type="PROSITE" id="PS50943"/>
    </source>
</evidence>
<dbReference type="InterPro" id="IPR010982">
    <property type="entry name" value="Lambda_DNA-bd_dom_sf"/>
</dbReference>
<sequence length="77" mass="8882">MKKKHDSKYKLIAKAIIEYRKEQGITQKQLAEKLGVSISYISKIEAPNSEKGFSLEILFDISEELDVPVSNFFKYLN</sequence>
<dbReference type="SMART" id="SM00530">
    <property type="entry name" value="HTH_XRE"/>
    <property type="match status" value="1"/>
</dbReference>
<organism evidence="3 4">
    <name type="scientific">Tigheibacillus jepli</name>
    <dbReference type="NCBI Taxonomy" id="3035914"/>
    <lineage>
        <taxon>Bacteria</taxon>
        <taxon>Bacillati</taxon>
        <taxon>Bacillota</taxon>
        <taxon>Bacilli</taxon>
        <taxon>Bacillales</taxon>
        <taxon>Bacillaceae</taxon>
        <taxon>Tigheibacillus</taxon>
    </lineage>
</organism>
<evidence type="ECO:0000256" key="1">
    <source>
        <dbReference type="ARBA" id="ARBA00023125"/>
    </source>
</evidence>
<dbReference type="PROSITE" id="PS50943">
    <property type="entry name" value="HTH_CROC1"/>
    <property type="match status" value="1"/>
</dbReference>
<name>A0ABU5CGJ4_9BACI</name>
<proteinExistence type="predicted"/>